<comment type="caution">
    <text evidence="7">The sequence shown here is derived from an EMBL/GenBank/DDBJ whole genome shotgun (WGS) entry which is preliminary data.</text>
</comment>
<organism evidence="7 8">
    <name type="scientific">Paracoccus litorisediminis</name>
    <dbReference type="NCBI Taxonomy" id="2006130"/>
    <lineage>
        <taxon>Bacteria</taxon>
        <taxon>Pseudomonadati</taxon>
        <taxon>Pseudomonadota</taxon>
        <taxon>Alphaproteobacteria</taxon>
        <taxon>Rhodobacterales</taxon>
        <taxon>Paracoccaceae</taxon>
        <taxon>Paracoccus</taxon>
    </lineage>
</organism>
<feature type="domain" description="RecA family profile 2" evidence="6">
    <location>
        <begin position="217"/>
        <end position="291"/>
    </location>
</feature>
<dbReference type="PANTHER" id="PTHR45900:SF1">
    <property type="entry name" value="MITOCHONDRIAL DNA REPAIR PROTEIN RECA HOMOLOG-RELATED"/>
    <property type="match status" value="1"/>
</dbReference>
<dbReference type="Pfam" id="PF00154">
    <property type="entry name" value="RecA_N"/>
    <property type="match status" value="1"/>
</dbReference>
<sequence length="376" mass="40865">MAKKPLTTHADIAAALASAIGGNDDEATVKQWLDSGFPALNHAASASWGGAFPVGRLGEIAGPPSAGKTAIATAAMTAAQEMGGVAGFMDHERSFSAHLARTRMGLNTDPGAFIYKKPKTFEESVAISQMAWKVIREQKLIPADAPIAWVFDSLAAMVPQSILFDAKGKERSAEGRNMNDNTALARATSAHFPAIAMLAEEYNVCCIFLNQLRTKIGVMYGDPRKTTGGDSPAFYFSWRLWLSSSKEKDKANKVIGTKVTGNFVKNKTSRPFTESSWYFMFEEDGTGRFDREKSLIEFLEQNGCLQKGRPGYVVWTDGKQYTRDVLAKAIRDTNAFDQLKALLPAQYEAPVVANIELGDLDGDGEDTAPEQVQDAT</sequence>
<dbReference type="PANTHER" id="PTHR45900">
    <property type="entry name" value="RECA"/>
    <property type="match status" value="1"/>
</dbReference>
<evidence type="ECO:0000256" key="4">
    <source>
        <dbReference type="ARBA" id="ARBA00022840"/>
    </source>
</evidence>
<keyword evidence="5" id="KW-0233">DNA recombination</keyword>
<dbReference type="InterPro" id="IPR027417">
    <property type="entry name" value="P-loop_NTPase"/>
</dbReference>
<dbReference type="InterPro" id="IPR013765">
    <property type="entry name" value="DNA_recomb/repair_RecA"/>
</dbReference>
<keyword evidence="3" id="KW-0547">Nucleotide-binding</keyword>
<dbReference type="GO" id="GO:0006281">
    <property type="term" value="P:DNA repair"/>
    <property type="evidence" value="ECO:0007669"/>
    <property type="project" value="InterPro"/>
</dbReference>
<dbReference type="Proteomes" id="UP000449846">
    <property type="component" value="Unassembled WGS sequence"/>
</dbReference>
<evidence type="ECO:0000313" key="8">
    <source>
        <dbReference type="Proteomes" id="UP000449846"/>
    </source>
</evidence>
<dbReference type="PROSITE" id="PS50163">
    <property type="entry name" value="RECA_3"/>
    <property type="match status" value="1"/>
</dbReference>
<comment type="similarity">
    <text evidence="1">Belongs to the RecA family.</text>
</comment>
<evidence type="ECO:0000256" key="3">
    <source>
        <dbReference type="ARBA" id="ARBA00022741"/>
    </source>
</evidence>
<keyword evidence="8" id="KW-1185">Reference proteome</keyword>
<accession>A0A844HPW3</accession>
<evidence type="ECO:0000313" key="7">
    <source>
        <dbReference type="EMBL" id="MTH61098.1"/>
    </source>
</evidence>
<evidence type="ECO:0000259" key="6">
    <source>
        <dbReference type="PROSITE" id="PS50163"/>
    </source>
</evidence>
<evidence type="ECO:0000256" key="5">
    <source>
        <dbReference type="ARBA" id="ARBA00023172"/>
    </source>
</evidence>
<gene>
    <name evidence="7" type="ORF">GL300_17965</name>
</gene>
<dbReference type="OrthoDB" id="9156496at2"/>
<dbReference type="GO" id="GO:0005524">
    <property type="term" value="F:ATP binding"/>
    <property type="evidence" value="ECO:0007669"/>
    <property type="project" value="UniProtKB-KW"/>
</dbReference>
<dbReference type="Gene3D" id="3.40.50.300">
    <property type="entry name" value="P-loop containing nucleotide triphosphate hydrolases"/>
    <property type="match status" value="1"/>
</dbReference>
<protein>
    <recommendedName>
        <fullName evidence="2">Protein RecA</fullName>
    </recommendedName>
</protein>
<dbReference type="SUPFAM" id="SSF52540">
    <property type="entry name" value="P-loop containing nucleoside triphosphate hydrolases"/>
    <property type="match status" value="1"/>
</dbReference>
<evidence type="ECO:0000256" key="2">
    <source>
        <dbReference type="ARBA" id="ARBA00015553"/>
    </source>
</evidence>
<name>A0A844HPW3_9RHOB</name>
<dbReference type="InterPro" id="IPR049428">
    <property type="entry name" value="RecA-like_N"/>
</dbReference>
<reference evidence="7 8" key="1">
    <citation type="submission" date="2019-11" db="EMBL/GenBank/DDBJ databases">
        <authorList>
            <person name="Dong K."/>
        </authorList>
    </citation>
    <scope>NUCLEOTIDE SEQUENCE [LARGE SCALE GENOMIC DNA]</scope>
    <source>
        <strain evidence="7 8">NBRC 112902</strain>
    </source>
</reference>
<dbReference type="RefSeq" id="WP_155041041.1">
    <property type="nucleotide sequence ID" value="NZ_WMIG01000013.1"/>
</dbReference>
<dbReference type="PRINTS" id="PR00142">
    <property type="entry name" value="RECA"/>
</dbReference>
<dbReference type="GO" id="GO:0006310">
    <property type="term" value="P:DNA recombination"/>
    <property type="evidence" value="ECO:0007669"/>
    <property type="project" value="UniProtKB-KW"/>
</dbReference>
<dbReference type="EMBL" id="WMIG01000013">
    <property type="protein sequence ID" value="MTH61098.1"/>
    <property type="molecule type" value="Genomic_DNA"/>
</dbReference>
<evidence type="ECO:0000256" key="1">
    <source>
        <dbReference type="ARBA" id="ARBA00009391"/>
    </source>
</evidence>
<proteinExistence type="inferred from homology"/>
<dbReference type="GO" id="GO:0005829">
    <property type="term" value="C:cytosol"/>
    <property type="evidence" value="ECO:0007669"/>
    <property type="project" value="TreeGrafter"/>
</dbReference>
<dbReference type="InterPro" id="IPR020587">
    <property type="entry name" value="RecA_monomer-monomer_interface"/>
</dbReference>
<dbReference type="GO" id="GO:0003697">
    <property type="term" value="F:single-stranded DNA binding"/>
    <property type="evidence" value="ECO:0007669"/>
    <property type="project" value="InterPro"/>
</dbReference>
<dbReference type="AlphaFoldDB" id="A0A844HPW3"/>
<keyword evidence="4" id="KW-0067">ATP-binding</keyword>
<dbReference type="GO" id="GO:0008094">
    <property type="term" value="F:ATP-dependent activity, acting on DNA"/>
    <property type="evidence" value="ECO:0007669"/>
    <property type="project" value="InterPro"/>
</dbReference>